<evidence type="ECO:0000256" key="5">
    <source>
        <dbReference type="SAM" id="SignalP"/>
    </source>
</evidence>
<accession>A0A432Z2A7</accession>
<feature type="signal peptide" evidence="5">
    <location>
        <begin position="1"/>
        <end position="24"/>
    </location>
</feature>
<protein>
    <submittedName>
        <fullName evidence="6">Outer membrane lipoprotein carrier protein LolA</fullName>
    </submittedName>
</protein>
<evidence type="ECO:0000256" key="4">
    <source>
        <dbReference type="ARBA" id="ARBA00022927"/>
    </source>
</evidence>
<dbReference type="Pfam" id="PF03548">
    <property type="entry name" value="LolA"/>
    <property type="match status" value="1"/>
</dbReference>
<dbReference type="GO" id="GO:0015031">
    <property type="term" value="P:protein transport"/>
    <property type="evidence" value="ECO:0007669"/>
    <property type="project" value="UniProtKB-KW"/>
</dbReference>
<comment type="subunit">
    <text evidence="1">Monomer.</text>
</comment>
<dbReference type="InterPro" id="IPR004564">
    <property type="entry name" value="OM_lipoprot_carrier_LolA-like"/>
</dbReference>
<feature type="chain" id="PRO_5019407606" evidence="5">
    <location>
        <begin position="25"/>
        <end position="189"/>
    </location>
</feature>
<keyword evidence="3 5" id="KW-0732">Signal</keyword>
<dbReference type="RefSeq" id="WP_026860740.1">
    <property type="nucleotide sequence ID" value="NZ_PIQE01000003.1"/>
</dbReference>
<sequence>MSLYRYLLLLSCTIIMLGSPRVGAQDAPSDALKNFLAAQQQPLPLHVNFVQRRSIEGLPRPLVSEGELTITATQVLWHTQQPLQQQLTISAEGITAGGDGTTMRGSEVVAQLLLAVLQGDAEALAQSFSYQQTEHCLALQPKAAQLQQFIREITSCGSAGIEQVTIEETQGNRSVITFTPRESQADATH</sequence>
<dbReference type="EMBL" id="PIQE01000003">
    <property type="protein sequence ID" value="RUO72020.1"/>
    <property type="molecule type" value="Genomic_DNA"/>
</dbReference>
<dbReference type="STRING" id="1122124.GCA_000423165_02028"/>
<dbReference type="SUPFAM" id="SSF89392">
    <property type="entry name" value="Prokaryotic lipoproteins and lipoprotein localization factors"/>
    <property type="match status" value="1"/>
</dbReference>
<keyword evidence="6" id="KW-0449">Lipoprotein</keyword>
<evidence type="ECO:0000256" key="3">
    <source>
        <dbReference type="ARBA" id="ARBA00022729"/>
    </source>
</evidence>
<comment type="caution">
    <text evidence="6">The sequence shown here is derived from an EMBL/GenBank/DDBJ whole genome shotgun (WGS) entry which is preliminary data.</text>
</comment>
<dbReference type="AlphaFoldDB" id="A0A432Z2A7"/>
<keyword evidence="7" id="KW-1185">Reference proteome</keyword>
<reference evidence="7" key="1">
    <citation type="journal article" date="2018" name="Front. Microbiol.">
        <title>Genome-Based Analysis Reveals the Taxonomy and Diversity of the Family Idiomarinaceae.</title>
        <authorList>
            <person name="Liu Y."/>
            <person name="Lai Q."/>
            <person name="Shao Z."/>
        </authorList>
    </citation>
    <scope>NUCLEOTIDE SEQUENCE [LARGE SCALE GENOMIC DNA]</scope>
    <source>
        <strain evidence="7">c121</strain>
    </source>
</reference>
<proteinExistence type="predicted"/>
<keyword evidence="2" id="KW-0813">Transport</keyword>
<evidence type="ECO:0000256" key="2">
    <source>
        <dbReference type="ARBA" id="ARBA00022448"/>
    </source>
</evidence>
<name>A0A432Z2A7_9GAMM</name>
<organism evidence="6 7">
    <name type="scientific">Pseudidiomarina sediminum</name>
    <dbReference type="NCBI Taxonomy" id="431675"/>
    <lineage>
        <taxon>Bacteria</taxon>
        <taxon>Pseudomonadati</taxon>
        <taxon>Pseudomonadota</taxon>
        <taxon>Gammaproteobacteria</taxon>
        <taxon>Alteromonadales</taxon>
        <taxon>Idiomarinaceae</taxon>
        <taxon>Pseudidiomarina</taxon>
    </lineage>
</organism>
<evidence type="ECO:0000313" key="6">
    <source>
        <dbReference type="EMBL" id="RUO72020.1"/>
    </source>
</evidence>
<dbReference type="Proteomes" id="UP000287022">
    <property type="component" value="Unassembled WGS sequence"/>
</dbReference>
<keyword evidence="4" id="KW-0653">Protein transport</keyword>
<dbReference type="CDD" id="cd16325">
    <property type="entry name" value="LolA"/>
    <property type="match status" value="1"/>
</dbReference>
<evidence type="ECO:0000256" key="1">
    <source>
        <dbReference type="ARBA" id="ARBA00011245"/>
    </source>
</evidence>
<gene>
    <name evidence="6" type="ORF">CWI80_09455</name>
</gene>
<dbReference type="Gene3D" id="2.50.20.10">
    <property type="entry name" value="Lipoprotein localisation LolA/LolB/LppX"/>
    <property type="match status" value="1"/>
</dbReference>
<dbReference type="InterPro" id="IPR029046">
    <property type="entry name" value="LolA/LolB/LppX"/>
</dbReference>
<evidence type="ECO:0000313" key="7">
    <source>
        <dbReference type="Proteomes" id="UP000287022"/>
    </source>
</evidence>